<protein>
    <submittedName>
        <fullName evidence="2">Secretory protein</fullName>
    </submittedName>
</protein>
<dbReference type="InterPro" id="IPR007541">
    <property type="entry name" value="Uncharacterised_BSP"/>
</dbReference>
<dbReference type="Pfam" id="PF04450">
    <property type="entry name" value="BSP"/>
    <property type="match status" value="1"/>
</dbReference>
<proteinExistence type="predicted"/>
<reference evidence="2 3" key="1">
    <citation type="submission" date="2019-09" db="EMBL/GenBank/DDBJ databases">
        <title>Genome sequence and assembly of Adhaeribacter sp.</title>
        <authorList>
            <person name="Chhetri G."/>
        </authorList>
    </citation>
    <scope>NUCLEOTIDE SEQUENCE [LARGE SCALE GENOMIC DNA]</scope>
    <source>
        <strain evidence="2 3">DK36</strain>
    </source>
</reference>
<feature type="chain" id="PRO_5024293059" evidence="1">
    <location>
        <begin position="23"/>
        <end position="238"/>
    </location>
</feature>
<evidence type="ECO:0000256" key="1">
    <source>
        <dbReference type="SAM" id="SignalP"/>
    </source>
</evidence>
<organism evidence="2 3">
    <name type="scientific">Adhaeribacter rhizoryzae</name>
    <dbReference type="NCBI Taxonomy" id="2607907"/>
    <lineage>
        <taxon>Bacteria</taxon>
        <taxon>Pseudomonadati</taxon>
        <taxon>Bacteroidota</taxon>
        <taxon>Cytophagia</taxon>
        <taxon>Cytophagales</taxon>
        <taxon>Hymenobacteraceae</taxon>
        <taxon>Adhaeribacter</taxon>
    </lineage>
</organism>
<name>A0A5M6D5W4_9BACT</name>
<feature type="signal peptide" evidence="1">
    <location>
        <begin position="1"/>
        <end position="22"/>
    </location>
</feature>
<keyword evidence="1" id="KW-0732">Signal</keyword>
<dbReference type="Proteomes" id="UP000323426">
    <property type="component" value="Unassembled WGS sequence"/>
</dbReference>
<gene>
    <name evidence="2" type="ORF">F0145_20265</name>
</gene>
<evidence type="ECO:0000313" key="3">
    <source>
        <dbReference type="Proteomes" id="UP000323426"/>
    </source>
</evidence>
<sequence>MKNILFGIALFVLALSSQPTLAQIRNWQEIGPYISKDSVSKGKYTLIFINRDTAFAASGEEIQKRMTEAFFKVYPKEAKRFNRKTARRVTFVIDPAYKGVAAASHGIIRYSPKWMLTNPGDIDVVTHEVFHIVQSYPRGAGPGWLTEGITDYVRHKYGVDNAGANWSLTPFDPKHNYKNSYRITARFLVWLEKNENKKIVDELDKALRNKTYTPETWVKLTGKSLDELWANYAQNPAI</sequence>
<dbReference type="AlphaFoldDB" id="A0A5M6D5W4"/>
<dbReference type="RefSeq" id="WP_150091356.1">
    <property type="nucleotide sequence ID" value="NZ_VWSF01000020.1"/>
</dbReference>
<dbReference type="PANTHER" id="PTHR33321">
    <property type="match status" value="1"/>
</dbReference>
<accession>A0A5M6D5W4</accession>
<dbReference type="PANTHER" id="PTHR33321:SF12">
    <property type="entry name" value="PLANT BASIC SECRETORY PROTEIN (BSP) FAMILY PROTEIN"/>
    <property type="match status" value="1"/>
</dbReference>
<comment type="caution">
    <text evidence="2">The sequence shown here is derived from an EMBL/GenBank/DDBJ whole genome shotgun (WGS) entry which is preliminary data.</text>
</comment>
<keyword evidence="3" id="KW-1185">Reference proteome</keyword>
<evidence type="ECO:0000313" key="2">
    <source>
        <dbReference type="EMBL" id="KAA5541702.1"/>
    </source>
</evidence>
<dbReference type="EMBL" id="VWSF01000020">
    <property type="protein sequence ID" value="KAA5541702.1"/>
    <property type="molecule type" value="Genomic_DNA"/>
</dbReference>